<dbReference type="Proteomes" id="UP000606935">
    <property type="component" value="Unassembled WGS sequence"/>
</dbReference>
<organism evidence="1 2">
    <name type="scientific">Bowmanella pacifica</name>
    <dbReference type="NCBI Taxonomy" id="502051"/>
    <lineage>
        <taxon>Bacteria</taxon>
        <taxon>Pseudomonadati</taxon>
        <taxon>Pseudomonadota</taxon>
        <taxon>Gammaproteobacteria</taxon>
        <taxon>Alteromonadales</taxon>
        <taxon>Alteromonadaceae</taxon>
        <taxon>Bowmanella</taxon>
    </lineage>
</organism>
<protein>
    <submittedName>
        <fullName evidence="1">Uncharacterized protein</fullName>
    </submittedName>
</protein>
<evidence type="ECO:0000313" key="1">
    <source>
        <dbReference type="EMBL" id="GGO63705.1"/>
    </source>
</evidence>
<dbReference type="AlphaFoldDB" id="A0A918DFD2"/>
<accession>A0A918DFD2</accession>
<name>A0A918DFD2_9ALTE</name>
<gene>
    <name evidence="1" type="ORF">GCM10010982_01360</name>
</gene>
<proteinExistence type="predicted"/>
<reference evidence="1" key="2">
    <citation type="submission" date="2020-09" db="EMBL/GenBank/DDBJ databases">
        <authorList>
            <person name="Sun Q."/>
            <person name="Zhou Y."/>
        </authorList>
    </citation>
    <scope>NUCLEOTIDE SEQUENCE</scope>
    <source>
        <strain evidence="1">CGMCC 1.7086</strain>
    </source>
</reference>
<sequence length="85" mass="9759">MRSLQAADIQLTEYHTPPHWVVYVGQYKQTLLFPSKAKVLYDFIQQSDSVPFSSRVLREQFAGTDDEFLQLIDRLLSAGLLVQSI</sequence>
<dbReference type="RefSeq" id="WP_188688793.1">
    <property type="nucleotide sequence ID" value="NZ_BMLS01000001.1"/>
</dbReference>
<keyword evidence="2" id="KW-1185">Reference proteome</keyword>
<dbReference type="EMBL" id="BMLS01000001">
    <property type="protein sequence ID" value="GGO63705.1"/>
    <property type="molecule type" value="Genomic_DNA"/>
</dbReference>
<evidence type="ECO:0000313" key="2">
    <source>
        <dbReference type="Proteomes" id="UP000606935"/>
    </source>
</evidence>
<comment type="caution">
    <text evidence="1">The sequence shown here is derived from an EMBL/GenBank/DDBJ whole genome shotgun (WGS) entry which is preliminary data.</text>
</comment>
<reference evidence="1" key="1">
    <citation type="journal article" date="2014" name="Int. J. Syst. Evol. Microbiol.">
        <title>Complete genome sequence of Corynebacterium casei LMG S-19264T (=DSM 44701T), isolated from a smear-ripened cheese.</title>
        <authorList>
            <consortium name="US DOE Joint Genome Institute (JGI-PGF)"/>
            <person name="Walter F."/>
            <person name="Albersmeier A."/>
            <person name="Kalinowski J."/>
            <person name="Ruckert C."/>
        </authorList>
    </citation>
    <scope>NUCLEOTIDE SEQUENCE</scope>
    <source>
        <strain evidence="1">CGMCC 1.7086</strain>
    </source>
</reference>